<protein>
    <recommendedName>
        <fullName evidence="4 7">Flagellar hook-associated protein 1</fullName>
        <shortName evidence="7">HAP1</shortName>
    </recommendedName>
</protein>
<dbReference type="EMBL" id="QFVR01000006">
    <property type="protein sequence ID" value="PWI25790.1"/>
    <property type="molecule type" value="Genomic_DNA"/>
</dbReference>
<proteinExistence type="inferred from homology"/>
<accession>A0A2U3AMN1</accession>
<dbReference type="GO" id="GO:0005198">
    <property type="term" value="F:structural molecule activity"/>
    <property type="evidence" value="ECO:0007669"/>
    <property type="project" value="UniProtKB-UniRule"/>
</dbReference>
<feature type="domain" description="Flagellar basal-body/hook protein C-terminal" evidence="8">
    <location>
        <begin position="500"/>
        <end position="538"/>
    </location>
</feature>
<evidence type="ECO:0000313" key="11">
    <source>
        <dbReference type="Proteomes" id="UP000245938"/>
    </source>
</evidence>
<evidence type="ECO:0000259" key="9">
    <source>
        <dbReference type="Pfam" id="PF22638"/>
    </source>
</evidence>
<evidence type="ECO:0000256" key="2">
    <source>
        <dbReference type="ARBA" id="ARBA00004613"/>
    </source>
</evidence>
<keyword evidence="10" id="KW-0282">Flagellum</keyword>
<keyword evidence="11" id="KW-1185">Reference proteome</keyword>
<reference evidence="10 11" key="1">
    <citation type="submission" date="2018-05" db="EMBL/GenBank/DDBJ databases">
        <title>Kurthia sibirica genome sequence.</title>
        <authorList>
            <person name="Maclea K.S."/>
            <person name="Goen A.E."/>
        </authorList>
    </citation>
    <scope>NUCLEOTIDE SEQUENCE [LARGE SCALE GENOMIC DNA]</scope>
    <source>
        <strain evidence="10 11">ATCC 49154</strain>
    </source>
</reference>
<keyword evidence="10" id="KW-0966">Cell projection</keyword>
<dbReference type="PANTHER" id="PTHR30033:SF1">
    <property type="entry name" value="FLAGELLAR HOOK-ASSOCIATED PROTEIN 1"/>
    <property type="match status" value="1"/>
</dbReference>
<dbReference type="RefSeq" id="WP_109305548.1">
    <property type="nucleotide sequence ID" value="NZ_BJUF01000049.1"/>
</dbReference>
<dbReference type="GO" id="GO:0009424">
    <property type="term" value="C:bacterial-type flagellum hook"/>
    <property type="evidence" value="ECO:0007669"/>
    <property type="project" value="UniProtKB-UniRule"/>
</dbReference>
<keyword evidence="5 7" id="KW-0964">Secreted</keyword>
<evidence type="ECO:0000256" key="3">
    <source>
        <dbReference type="ARBA" id="ARBA00009677"/>
    </source>
</evidence>
<name>A0A2U3AMN1_9BACL</name>
<dbReference type="NCBIfam" id="TIGR02492">
    <property type="entry name" value="flgK_ends"/>
    <property type="match status" value="1"/>
</dbReference>
<sequence length="545" mass="57922">MASTFMGLETSKRGLSVHQSALYTTGHNISNANTIGYSRQTVNIVPTTGFPGIGMNSPKIPGYLGTGAEAGSITRVRDQFIDNQLRQETTKLGYWGTKTEAISQMEDVMNEPSTYGLNSAFDSLFKSFQDLSAKPENSATRQVAIEKSNHFADTLNYLGTQLGQIQTNLKTEITAETKNVNSILKKIAQLNEQIGTTEPNGYLPNDLYDARDNLVDQLAQYFPITIEKVPSGGNAKDIAEGIYNVSIKLSDGTKVDVVKGKESATLTAQGYSSQTDAAGVTTYTEGDFDDSETFTPFTQFTVKMGATGTATSLDLAKLNNGSGILQGLVHSYGSAVRDPGGLPVNTINISGLYPEKMADLDKLTLEFAHAFNAIHNSGFTLAYTDANGVVVPSQAGGDFFVAKDATKPMSATNIMVSPDIAADLNKVAASDAADMEGNGKTAIALSNLKTKVIAGLNNASAQSFYQGMIGDLGVKGEQALAMASNSATLQASISNNKASVSAVSLDEEMTNMIMYQQAYNASARMITVMDETLEKIINGMGRVGL</sequence>
<dbReference type="OrthoDB" id="9802553at2"/>
<dbReference type="InterPro" id="IPR053927">
    <property type="entry name" value="FlgK_helical"/>
</dbReference>
<dbReference type="Pfam" id="PF06429">
    <property type="entry name" value="Flg_bbr_C"/>
    <property type="match status" value="1"/>
</dbReference>
<evidence type="ECO:0000256" key="5">
    <source>
        <dbReference type="ARBA" id="ARBA00022525"/>
    </source>
</evidence>
<feature type="domain" description="Flagellar hook-associated protein FlgK helical" evidence="9">
    <location>
        <begin position="102"/>
        <end position="400"/>
    </location>
</feature>
<evidence type="ECO:0000256" key="6">
    <source>
        <dbReference type="ARBA" id="ARBA00023143"/>
    </source>
</evidence>
<gene>
    <name evidence="7" type="primary">flgK</name>
    <name evidence="10" type="ORF">DEX24_06195</name>
</gene>
<dbReference type="GO" id="GO:0005576">
    <property type="term" value="C:extracellular region"/>
    <property type="evidence" value="ECO:0007669"/>
    <property type="project" value="UniProtKB-SubCell"/>
</dbReference>
<dbReference type="InterPro" id="IPR002371">
    <property type="entry name" value="FlgK"/>
</dbReference>
<dbReference type="PRINTS" id="PR01005">
    <property type="entry name" value="FLGHOOKAP1"/>
</dbReference>
<keyword evidence="6 7" id="KW-0975">Bacterial flagellum</keyword>
<comment type="caution">
    <text evidence="10">The sequence shown here is derived from an EMBL/GenBank/DDBJ whole genome shotgun (WGS) entry which is preliminary data.</text>
</comment>
<evidence type="ECO:0000313" key="10">
    <source>
        <dbReference type="EMBL" id="PWI25790.1"/>
    </source>
</evidence>
<dbReference type="Pfam" id="PF22638">
    <property type="entry name" value="FlgK_D1"/>
    <property type="match status" value="1"/>
</dbReference>
<dbReference type="InterPro" id="IPR010930">
    <property type="entry name" value="Flg_bb/hook_C_dom"/>
</dbReference>
<keyword evidence="10" id="KW-0969">Cilium</keyword>
<evidence type="ECO:0000259" key="8">
    <source>
        <dbReference type="Pfam" id="PF06429"/>
    </source>
</evidence>
<organism evidence="10 11">
    <name type="scientific">Kurthia sibirica</name>
    <dbReference type="NCBI Taxonomy" id="202750"/>
    <lineage>
        <taxon>Bacteria</taxon>
        <taxon>Bacillati</taxon>
        <taxon>Bacillota</taxon>
        <taxon>Bacilli</taxon>
        <taxon>Bacillales</taxon>
        <taxon>Caryophanaceae</taxon>
        <taxon>Kurthia</taxon>
    </lineage>
</organism>
<dbReference type="PANTHER" id="PTHR30033">
    <property type="entry name" value="FLAGELLAR HOOK-ASSOCIATED PROTEIN 1"/>
    <property type="match status" value="1"/>
</dbReference>
<evidence type="ECO:0000256" key="7">
    <source>
        <dbReference type="RuleBase" id="RU362065"/>
    </source>
</evidence>
<dbReference type="SUPFAM" id="SSF64518">
    <property type="entry name" value="Phase 1 flagellin"/>
    <property type="match status" value="1"/>
</dbReference>
<comment type="subcellular location">
    <subcellularLocation>
        <location evidence="1 7">Bacterial flagellum</location>
    </subcellularLocation>
    <subcellularLocation>
        <location evidence="2 7">Secreted</location>
    </subcellularLocation>
</comment>
<evidence type="ECO:0000256" key="4">
    <source>
        <dbReference type="ARBA" id="ARBA00016244"/>
    </source>
</evidence>
<evidence type="ECO:0000256" key="1">
    <source>
        <dbReference type="ARBA" id="ARBA00004365"/>
    </source>
</evidence>
<dbReference type="AlphaFoldDB" id="A0A2U3AMN1"/>
<comment type="similarity">
    <text evidence="3 7">Belongs to the flagella basal body rod proteins family.</text>
</comment>
<dbReference type="GO" id="GO:0044780">
    <property type="term" value="P:bacterial-type flagellum assembly"/>
    <property type="evidence" value="ECO:0007669"/>
    <property type="project" value="InterPro"/>
</dbReference>
<dbReference type="Proteomes" id="UP000245938">
    <property type="component" value="Unassembled WGS sequence"/>
</dbReference>